<dbReference type="EMBL" id="MNAD01001590">
    <property type="protein sequence ID" value="OJT03853.1"/>
    <property type="molecule type" value="Genomic_DNA"/>
</dbReference>
<protein>
    <submittedName>
        <fullName evidence="1">Uncharacterized protein</fullName>
    </submittedName>
</protein>
<evidence type="ECO:0000313" key="2">
    <source>
        <dbReference type="Proteomes" id="UP000184267"/>
    </source>
</evidence>
<gene>
    <name evidence="1" type="ORF">TRAPUB_5444</name>
</gene>
<reference evidence="1 2" key="1">
    <citation type="submission" date="2016-10" db="EMBL/GenBank/DDBJ databases">
        <title>Genome sequence of the basidiomycete white-rot fungus Trametes pubescens.</title>
        <authorList>
            <person name="Makela M.R."/>
            <person name="Granchi Z."/>
            <person name="Peng M."/>
            <person name="De Vries R.P."/>
            <person name="Grigoriev I."/>
            <person name="Riley R."/>
            <person name="Hilden K."/>
        </authorList>
    </citation>
    <scope>NUCLEOTIDE SEQUENCE [LARGE SCALE GENOMIC DNA]</scope>
    <source>
        <strain evidence="1 2">FBCC735</strain>
    </source>
</reference>
<name>A0A1M2V8L9_TRAPU</name>
<proteinExistence type="predicted"/>
<organism evidence="1 2">
    <name type="scientific">Trametes pubescens</name>
    <name type="common">White-rot fungus</name>
    <dbReference type="NCBI Taxonomy" id="154538"/>
    <lineage>
        <taxon>Eukaryota</taxon>
        <taxon>Fungi</taxon>
        <taxon>Dikarya</taxon>
        <taxon>Basidiomycota</taxon>
        <taxon>Agaricomycotina</taxon>
        <taxon>Agaricomycetes</taxon>
        <taxon>Polyporales</taxon>
        <taxon>Polyporaceae</taxon>
        <taxon>Trametes</taxon>
    </lineage>
</organism>
<comment type="caution">
    <text evidence="1">The sequence shown here is derived from an EMBL/GenBank/DDBJ whole genome shotgun (WGS) entry which is preliminary data.</text>
</comment>
<sequence>MPADQEYPGRGPWRPSSVEYRNHIGVAFAHTRYADSIRPIATMSGLGGMAE</sequence>
<dbReference type="Proteomes" id="UP000184267">
    <property type="component" value="Unassembled WGS sequence"/>
</dbReference>
<dbReference type="AlphaFoldDB" id="A0A1M2V8L9"/>
<evidence type="ECO:0000313" key="1">
    <source>
        <dbReference type="EMBL" id="OJT03853.1"/>
    </source>
</evidence>
<keyword evidence="2" id="KW-1185">Reference proteome</keyword>
<accession>A0A1M2V8L9</accession>